<keyword evidence="4" id="KW-0378">Hydrolase</keyword>
<comment type="similarity">
    <text evidence="1 4">Belongs to the glycosyl hydrolase 56 family.</text>
</comment>
<dbReference type="InterPro" id="IPR013785">
    <property type="entry name" value="Aldolase_TIM"/>
</dbReference>
<evidence type="ECO:0000256" key="4">
    <source>
        <dbReference type="RuleBase" id="RU610713"/>
    </source>
</evidence>
<dbReference type="Pfam" id="PF01630">
    <property type="entry name" value="Glyco_hydro_56"/>
    <property type="match status" value="1"/>
</dbReference>
<proteinExistence type="inferred from homology"/>
<dbReference type="PANTHER" id="PTHR11769:SF35">
    <property type="entry name" value="HYALURONIDASE"/>
    <property type="match status" value="1"/>
</dbReference>
<organism evidence="6">
    <name type="scientific">Cacopsylla melanoneura</name>
    <dbReference type="NCBI Taxonomy" id="428564"/>
    <lineage>
        <taxon>Eukaryota</taxon>
        <taxon>Metazoa</taxon>
        <taxon>Ecdysozoa</taxon>
        <taxon>Arthropoda</taxon>
        <taxon>Hexapoda</taxon>
        <taxon>Insecta</taxon>
        <taxon>Pterygota</taxon>
        <taxon>Neoptera</taxon>
        <taxon>Paraneoptera</taxon>
        <taxon>Hemiptera</taxon>
        <taxon>Sternorrhyncha</taxon>
        <taxon>Psylloidea</taxon>
        <taxon>Psyllidae</taxon>
        <taxon>Psyllinae</taxon>
        <taxon>Cacopsylla</taxon>
    </lineage>
</organism>
<dbReference type="InterPro" id="IPR017853">
    <property type="entry name" value="GH"/>
</dbReference>
<evidence type="ECO:0000256" key="5">
    <source>
        <dbReference type="SAM" id="SignalP"/>
    </source>
</evidence>
<keyword evidence="2" id="KW-1015">Disulfide bond</keyword>
<evidence type="ECO:0000256" key="1">
    <source>
        <dbReference type="ARBA" id="ARBA00008871"/>
    </source>
</evidence>
<dbReference type="SUPFAM" id="SSF51445">
    <property type="entry name" value="(Trans)glycosidases"/>
    <property type="match status" value="1"/>
</dbReference>
<comment type="catalytic activity">
    <reaction evidence="4">
        <text>Random hydrolysis of (1-&gt;4)-linkages between N-acetyl-beta-D-glucosamine and D-glucuronate residues in hyaluronate.</text>
        <dbReference type="EC" id="3.2.1.35"/>
    </reaction>
</comment>
<dbReference type="GO" id="GO:0030214">
    <property type="term" value="P:hyaluronan catabolic process"/>
    <property type="evidence" value="ECO:0007669"/>
    <property type="project" value="TreeGrafter"/>
</dbReference>
<protein>
    <recommendedName>
        <fullName evidence="4">Hyaluronidase</fullName>
        <ecNumber evidence="4">3.2.1.35</ecNumber>
    </recommendedName>
</protein>
<feature type="chain" id="PRO_5034313350" description="Hyaluronidase" evidence="5">
    <location>
        <begin position="17"/>
        <end position="468"/>
    </location>
</feature>
<evidence type="ECO:0000256" key="3">
    <source>
        <dbReference type="ARBA" id="ARBA00023180"/>
    </source>
</evidence>
<dbReference type="InterPro" id="IPR018155">
    <property type="entry name" value="Hyaluronidase"/>
</dbReference>
<dbReference type="GO" id="GO:0005975">
    <property type="term" value="P:carbohydrate metabolic process"/>
    <property type="evidence" value="ECO:0007669"/>
    <property type="project" value="InterPro"/>
</dbReference>
<dbReference type="PRINTS" id="PR00847">
    <property type="entry name" value="HYALURONDASE"/>
</dbReference>
<dbReference type="GO" id="GO:0004415">
    <property type="term" value="F:hyalurononglucosaminidase activity"/>
    <property type="evidence" value="ECO:0007669"/>
    <property type="project" value="UniProtKB-UniRule"/>
</dbReference>
<accession>A0A8D8WKG5</accession>
<dbReference type="AlphaFoldDB" id="A0A8D8WKG5"/>
<keyword evidence="5" id="KW-0732">Signal</keyword>
<sequence>MIVVAVILYLIRLTCAQYFNPNYNPFNQWFQPQQSALQHQYSVRQWPLPLLEHPLSPVQGQGLFQEQGFESHSPDNALPKERFDVYWNVPTFQCHQYGLNFSSVRQWGILDNENGHFRGDQIALLYDPGMFPALLRAGGGDFVKRNGGVPQEGDLELHIESLEAQINGKLIPDRSFSGLGIIDFEHWRPVFEENFGSLDEYRRVSRKIEKSRHPFMSYSAIDQQAEQRFEQAAKDFMYNSLILMKKLRPQAKWGYYGFPLCFNYTPRNQKPQCTPSVRDNNNRNRWLFSASSSLYPSLYLKHSNMTEIDRMRFMQGRLEETNRVRDASPVYPYIWFKYFDDKEFLKDSDMINSIIIPKKLGADGVIIWGSSNDVNSERKCRALVSYLHNTLGPAVKRVRRTPRVLLDDLIRSTLNQIITLSINYRRVSFSFAIGKILRMEFSTWFSILTTTTTTKLCVCVVIWYCVLC</sequence>
<dbReference type="EMBL" id="HBUF01199231">
    <property type="protein sequence ID" value="CAG6661279.1"/>
    <property type="molecule type" value="Transcribed_RNA"/>
</dbReference>
<reference evidence="6" key="1">
    <citation type="submission" date="2021-05" db="EMBL/GenBank/DDBJ databases">
        <authorList>
            <person name="Alioto T."/>
            <person name="Alioto T."/>
            <person name="Gomez Garrido J."/>
        </authorList>
    </citation>
    <scope>NUCLEOTIDE SEQUENCE</scope>
</reference>
<name>A0A8D8WKG5_9HEMI</name>
<dbReference type="PANTHER" id="PTHR11769">
    <property type="entry name" value="HYALURONIDASE"/>
    <property type="match status" value="1"/>
</dbReference>
<dbReference type="PRINTS" id="PR00846">
    <property type="entry name" value="GLHYDRLASE56"/>
</dbReference>
<keyword evidence="4" id="KW-0326">Glycosidase</keyword>
<evidence type="ECO:0000256" key="2">
    <source>
        <dbReference type="ARBA" id="ARBA00023157"/>
    </source>
</evidence>
<dbReference type="EC" id="3.2.1.35" evidence="4"/>
<evidence type="ECO:0000313" key="6">
    <source>
        <dbReference type="EMBL" id="CAG6661279.1"/>
    </source>
</evidence>
<feature type="signal peptide" evidence="5">
    <location>
        <begin position="1"/>
        <end position="16"/>
    </location>
</feature>
<dbReference type="InterPro" id="IPR001329">
    <property type="entry name" value="Venom_Hyaluronidase"/>
</dbReference>
<dbReference type="GO" id="GO:0006952">
    <property type="term" value="P:defense response"/>
    <property type="evidence" value="ECO:0007669"/>
    <property type="project" value="InterPro"/>
</dbReference>
<keyword evidence="3" id="KW-0325">Glycoprotein</keyword>
<dbReference type="Gene3D" id="3.20.20.70">
    <property type="entry name" value="Aldolase class I"/>
    <property type="match status" value="1"/>
</dbReference>